<feature type="compositionally biased region" description="Low complexity" evidence="1">
    <location>
        <begin position="21"/>
        <end position="36"/>
    </location>
</feature>
<feature type="region of interest" description="Disordered" evidence="1">
    <location>
        <begin position="1"/>
        <end position="38"/>
    </location>
</feature>
<accession>A0A7C8MCX3</accession>
<reference evidence="3 4" key="1">
    <citation type="submission" date="2020-01" db="EMBL/GenBank/DDBJ databases">
        <authorList>
            <consortium name="DOE Joint Genome Institute"/>
            <person name="Haridas S."/>
            <person name="Albert R."/>
            <person name="Binder M."/>
            <person name="Bloem J."/>
            <person name="Labutti K."/>
            <person name="Salamov A."/>
            <person name="Andreopoulos B."/>
            <person name="Baker S.E."/>
            <person name="Barry K."/>
            <person name="Bills G."/>
            <person name="Bluhm B.H."/>
            <person name="Cannon C."/>
            <person name="Castanera R."/>
            <person name="Culley D.E."/>
            <person name="Daum C."/>
            <person name="Ezra D."/>
            <person name="Gonzalez J.B."/>
            <person name="Henrissat B."/>
            <person name="Kuo A."/>
            <person name="Liang C."/>
            <person name="Lipzen A."/>
            <person name="Lutzoni F."/>
            <person name="Magnuson J."/>
            <person name="Mondo S."/>
            <person name="Nolan M."/>
            <person name="Ohm R."/>
            <person name="Pangilinan J."/>
            <person name="Park H.-J.H."/>
            <person name="Ramirez L."/>
            <person name="Alfaro M."/>
            <person name="Sun H."/>
            <person name="Tritt A."/>
            <person name="Yoshinaga Y."/>
            <person name="Zwiers L.-H.L."/>
            <person name="Turgeon B.G."/>
            <person name="Goodwin S.B."/>
            <person name="Spatafora J.W."/>
            <person name="Crous P.W."/>
            <person name="Grigoriev I.V."/>
        </authorList>
    </citation>
    <scope>NUCLEOTIDE SEQUENCE [LARGE SCALE GENOMIC DNA]</scope>
    <source>
        <strain evidence="3 4">CBS 611.86</strain>
    </source>
</reference>
<evidence type="ECO:0000313" key="4">
    <source>
        <dbReference type="Proteomes" id="UP000481861"/>
    </source>
</evidence>
<proteinExistence type="predicted"/>
<evidence type="ECO:0000256" key="1">
    <source>
        <dbReference type="SAM" id="MobiDB-lite"/>
    </source>
</evidence>
<organism evidence="3 4">
    <name type="scientific">Massariosphaeria phaeospora</name>
    <dbReference type="NCBI Taxonomy" id="100035"/>
    <lineage>
        <taxon>Eukaryota</taxon>
        <taxon>Fungi</taxon>
        <taxon>Dikarya</taxon>
        <taxon>Ascomycota</taxon>
        <taxon>Pezizomycotina</taxon>
        <taxon>Dothideomycetes</taxon>
        <taxon>Pleosporomycetidae</taxon>
        <taxon>Pleosporales</taxon>
        <taxon>Pleosporales incertae sedis</taxon>
        <taxon>Massariosphaeria</taxon>
    </lineage>
</organism>
<dbReference type="Pfam" id="PF06985">
    <property type="entry name" value="HET"/>
    <property type="match status" value="1"/>
</dbReference>
<dbReference type="Proteomes" id="UP000481861">
    <property type="component" value="Unassembled WGS sequence"/>
</dbReference>
<feature type="compositionally biased region" description="Basic residues" evidence="1">
    <location>
        <begin position="1"/>
        <end position="11"/>
    </location>
</feature>
<dbReference type="InterPro" id="IPR010730">
    <property type="entry name" value="HET"/>
</dbReference>
<evidence type="ECO:0000313" key="3">
    <source>
        <dbReference type="EMBL" id="KAF2875398.1"/>
    </source>
</evidence>
<sequence>MEHHTMQSRKRRFDELDNYAPPENETTTPTNESSSTFPANEQLCSRCAAIDFDKISRVKIRNELGVSYGDLGLIDMLKSSQCALCRLFSLSTPPQTAADDAIPRHARRVYLRAFSSNRAYARFSPQQLSTHSDTILLGLVKVPPSDANNGSNSAIERMSSSLRETGYLCISDSANQSSLLSVRLLDRDFFDMDIATQWWNYCYTNHTTTCGKTDTNLIKSLKVIDCESRMIVDAPLECAFAALSYVWGRPVPEEASAEAGGMGSRKTLPALPKTIEDSIHVTKCLSLRYLWVDKYCIDQSDSEDKHRQIRQMDLVYSLAQITIVAAAGEDSRYGLPGVNGTPRIRQHALDIGNRRIVQTMPHANWSLLQSRWASRGWTYQEGILSRRRLIFTPHQVFYECSSMHCAESLMLPLEKMHTERRNKFKAHVPPGSFEAKLPGSNPWDIMRYLAEYYQRELSYPEDTLNAMRGVYHAFEKGSLKVYSFSGVPILPPFLQGNGSSKPTQIERSARESFLGGLFWYHLEGGIRRKQFPSWSWSGWQSGKLANHFFNPLYLLRSRVNGPLVWVEESGGEIRSFPEFSDLPGYLSTIDHYARFIHIEAWTITCSITHITLQPTRKRESINDPTGYYVKVPINDTTAGFAKLHLSVDITNYQWVDLLKKQYLGILFPSLSLHRFSPNHRDITFQSPHAYVLLVEDKGEHYERVGCFHMYGCLNDNYWSTDVILSSDAGGNARDMVDADVLRQWFETAPKVKRKIRLGQLASIYIKSSTALDLRASYTLLLPCYTNSGATHQRGLISRHIFWVPNTNDQVTNLRLLHQLHSEVLIGAEVENLTLSAEILGISYF</sequence>
<dbReference type="PANTHER" id="PTHR33112:SF1">
    <property type="entry name" value="HETEROKARYON INCOMPATIBILITY DOMAIN-CONTAINING PROTEIN"/>
    <property type="match status" value="1"/>
</dbReference>
<dbReference type="AlphaFoldDB" id="A0A7C8MCX3"/>
<evidence type="ECO:0000259" key="2">
    <source>
        <dbReference type="Pfam" id="PF06985"/>
    </source>
</evidence>
<dbReference type="OrthoDB" id="5428863at2759"/>
<dbReference type="EMBL" id="JAADJZ010000004">
    <property type="protein sequence ID" value="KAF2875398.1"/>
    <property type="molecule type" value="Genomic_DNA"/>
</dbReference>
<gene>
    <name evidence="3" type="ORF">BDV95DRAFT_271968</name>
</gene>
<feature type="domain" description="Heterokaryon incompatibility" evidence="2">
    <location>
        <begin position="240"/>
        <end position="381"/>
    </location>
</feature>
<protein>
    <submittedName>
        <fullName evidence="3">Heterokaryon incompatibility protein-domain-containing protein</fullName>
    </submittedName>
</protein>
<name>A0A7C8MCX3_9PLEO</name>
<keyword evidence="4" id="KW-1185">Reference proteome</keyword>
<comment type="caution">
    <text evidence="3">The sequence shown here is derived from an EMBL/GenBank/DDBJ whole genome shotgun (WGS) entry which is preliminary data.</text>
</comment>
<dbReference type="PANTHER" id="PTHR33112">
    <property type="entry name" value="DOMAIN PROTEIN, PUTATIVE-RELATED"/>
    <property type="match status" value="1"/>
</dbReference>